<name>A0A2G5VUS3_9PELO</name>
<protein>
    <submittedName>
        <fullName evidence="1">Uncharacterized protein</fullName>
    </submittedName>
</protein>
<accession>A0A2G5VUS3</accession>
<evidence type="ECO:0000313" key="1">
    <source>
        <dbReference type="EMBL" id="PIC55441.1"/>
    </source>
</evidence>
<dbReference type="Proteomes" id="UP000230233">
    <property type="component" value="Chromosome I"/>
</dbReference>
<dbReference type="AlphaFoldDB" id="A0A2G5VUS3"/>
<dbReference type="EMBL" id="PDUG01000001">
    <property type="protein sequence ID" value="PIC55441.1"/>
    <property type="molecule type" value="Genomic_DNA"/>
</dbReference>
<proteinExistence type="predicted"/>
<organism evidence="1 2">
    <name type="scientific">Caenorhabditis nigoni</name>
    <dbReference type="NCBI Taxonomy" id="1611254"/>
    <lineage>
        <taxon>Eukaryota</taxon>
        <taxon>Metazoa</taxon>
        <taxon>Ecdysozoa</taxon>
        <taxon>Nematoda</taxon>
        <taxon>Chromadorea</taxon>
        <taxon>Rhabditida</taxon>
        <taxon>Rhabditina</taxon>
        <taxon>Rhabditomorpha</taxon>
        <taxon>Rhabditoidea</taxon>
        <taxon>Rhabditidae</taxon>
        <taxon>Peloderinae</taxon>
        <taxon>Caenorhabditis</taxon>
    </lineage>
</organism>
<comment type="caution">
    <text evidence="1">The sequence shown here is derived from an EMBL/GenBank/DDBJ whole genome shotgun (WGS) entry which is preliminary data.</text>
</comment>
<sequence>MCLVVKENDEYLIYKSFQNSGFPPCKLTEAKLREKLNPANLPTAQLASIFIINANIFQPYNKCYCRIYKTDTPCLQTQYKN</sequence>
<keyword evidence="2" id="KW-1185">Reference proteome</keyword>
<gene>
    <name evidence="1" type="primary">Cnig_chr_I.g715</name>
    <name evidence="1" type="ORF">B9Z55_000715</name>
</gene>
<evidence type="ECO:0000313" key="2">
    <source>
        <dbReference type="Proteomes" id="UP000230233"/>
    </source>
</evidence>
<reference evidence="2" key="1">
    <citation type="submission" date="2017-10" db="EMBL/GenBank/DDBJ databases">
        <title>Rapid genome shrinkage in a self-fertile nematode reveals novel sperm competition proteins.</title>
        <authorList>
            <person name="Yin D."/>
            <person name="Schwarz E.M."/>
            <person name="Thomas C.G."/>
            <person name="Felde R.L."/>
            <person name="Korf I.F."/>
            <person name="Cutter A.D."/>
            <person name="Schartner C.M."/>
            <person name="Ralston E.J."/>
            <person name="Meyer B.J."/>
            <person name="Haag E.S."/>
        </authorList>
    </citation>
    <scope>NUCLEOTIDE SEQUENCE [LARGE SCALE GENOMIC DNA]</scope>
    <source>
        <strain evidence="2">JU1422</strain>
    </source>
</reference>